<evidence type="ECO:0000256" key="1">
    <source>
        <dbReference type="SAM" id="Phobius"/>
    </source>
</evidence>
<gene>
    <name evidence="2" type="ORF">UFOPK1572_00570</name>
    <name evidence="3" type="ORF">UFOPK2169_01639</name>
</gene>
<feature type="transmembrane region" description="Helical" evidence="1">
    <location>
        <begin position="90"/>
        <end position="106"/>
    </location>
</feature>
<feature type="transmembrane region" description="Helical" evidence="1">
    <location>
        <begin position="118"/>
        <end position="137"/>
    </location>
</feature>
<accession>A0A6J6CZU5</accession>
<keyword evidence="1" id="KW-0812">Transmembrane</keyword>
<sequence length="142" mass="15945">MTVTWTRETYTKWLEVVLILVLVYSLLLVFAGATAGSLFSWFGFGPEKSIDTAAVRDYLLLPYMVLGAVMAGWAFLMIQIVRGPLKEEVAWSWTFLVQSLSLWFVLDTGMSLVLGYPMHAVFNIPFAIALGIPLVRLKPIKQ</sequence>
<name>A0A6J6CZU5_9ZZZZ</name>
<proteinExistence type="predicted"/>
<evidence type="ECO:0000313" key="2">
    <source>
        <dbReference type="EMBL" id="CAB4557180.1"/>
    </source>
</evidence>
<reference evidence="2" key="1">
    <citation type="submission" date="2020-05" db="EMBL/GenBank/DDBJ databases">
        <authorList>
            <person name="Chiriac C."/>
            <person name="Salcher M."/>
            <person name="Ghai R."/>
            <person name="Kavagutti S V."/>
        </authorList>
    </citation>
    <scope>NUCLEOTIDE SEQUENCE</scope>
</reference>
<evidence type="ECO:0000313" key="3">
    <source>
        <dbReference type="EMBL" id="CAB4664628.1"/>
    </source>
</evidence>
<dbReference type="EMBL" id="CAEZTC010000052">
    <property type="protein sequence ID" value="CAB4557180.1"/>
    <property type="molecule type" value="Genomic_DNA"/>
</dbReference>
<organism evidence="2">
    <name type="scientific">freshwater metagenome</name>
    <dbReference type="NCBI Taxonomy" id="449393"/>
    <lineage>
        <taxon>unclassified sequences</taxon>
        <taxon>metagenomes</taxon>
        <taxon>ecological metagenomes</taxon>
    </lineage>
</organism>
<dbReference type="AlphaFoldDB" id="A0A6J6CZU5"/>
<keyword evidence="1" id="KW-0472">Membrane</keyword>
<dbReference type="EMBL" id="CAEZWE010000096">
    <property type="protein sequence ID" value="CAB4664628.1"/>
    <property type="molecule type" value="Genomic_DNA"/>
</dbReference>
<protein>
    <submittedName>
        <fullName evidence="2">Unannotated protein</fullName>
    </submittedName>
</protein>
<feature type="transmembrane region" description="Helical" evidence="1">
    <location>
        <begin position="59"/>
        <end position="78"/>
    </location>
</feature>
<feature type="transmembrane region" description="Helical" evidence="1">
    <location>
        <begin position="16"/>
        <end position="39"/>
    </location>
</feature>
<keyword evidence="1" id="KW-1133">Transmembrane helix</keyword>